<keyword evidence="5" id="KW-1185">Reference proteome</keyword>
<feature type="domain" description="LysM" evidence="3">
    <location>
        <begin position="174"/>
        <end position="218"/>
    </location>
</feature>
<name>A0A7X1B9L2_9BACT</name>
<dbReference type="GO" id="GO:0008932">
    <property type="term" value="F:lytic endotransglycosylase activity"/>
    <property type="evidence" value="ECO:0007669"/>
    <property type="project" value="TreeGrafter"/>
</dbReference>
<feature type="region of interest" description="Disordered" evidence="1">
    <location>
        <begin position="349"/>
        <end position="422"/>
    </location>
</feature>
<dbReference type="RefSeq" id="WP_185662049.1">
    <property type="nucleotide sequence ID" value="NZ_CAWPOO010000013.1"/>
</dbReference>
<sequence>MKLSAYKELDSSKRAQTLSRIILIAGAHLVVIGGAYLVSTFGDKQGNDPDSPSMAGVGTWSNRSSDANAPSVDASSGTLFDSRAGDLSGYNAGDPDPVLLASASSPSSSKARYAPRRPSDSGSSSSNSSTRAPSTSTSSSQVDDDEFLSPINSSSDVLYPVRSSSASEGLSKTIDYKIQSGDSLWGISKRFNVTVAEITAVNPGIKANAIRVGQSLNIPRNSTTESMGLGASSSSDASKKPVNGSIYTVKAGDVLSRIASRQGMTVAELKRANGLSNDVIRVGQELVIPAKKASSADLVSKQHRGPKVTIEAGDTIGKIAAIYGVSPTELMKLNNISNPRLIRIGQTLLIPEKNPTPSTVTPRAQSTAPTRASNPEPTPRQPTRTLEDLPPPAEETLPTLPTLDDTFGEEDLEDQPLIQISE</sequence>
<evidence type="ECO:0000259" key="3">
    <source>
        <dbReference type="PROSITE" id="PS51782"/>
    </source>
</evidence>
<feature type="domain" description="LysM" evidence="3">
    <location>
        <begin position="306"/>
        <end position="350"/>
    </location>
</feature>
<feature type="domain" description="LysM" evidence="3">
    <location>
        <begin position="245"/>
        <end position="288"/>
    </location>
</feature>
<dbReference type="SUPFAM" id="SSF54106">
    <property type="entry name" value="LysM domain"/>
    <property type="match status" value="3"/>
</dbReference>
<protein>
    <submittedName>
        <fullName evidence="4">LysM peptidoglycan-binding domain-containing protein</fullName>
    </submittedName>
</protein>
<evidence type="ECO:0000256" key="2">
    <source>
        <dbReference type="SAM" id="Phobius"/>
    </source>
</evidence>
<feature type="compositionally biased region" description="Polar residues" evidence="1">
    <location>
        <begin position="355"/>
        <end position="375"/>
    </location>
</feature>
<keyword evidence="2" id="KW-0812">Transmembrane</keyword>
<evidence type="ECO:0000313" key="4">
    <source>
        <dbReference type="EMBL" id="MBC2608198.1"/>
    </source>
</evidence>
<feature type="compositionally biased region" description="Polar residues" evidence="1">
    <location>
        <begin position="59"/>
        <end position="77"/>
    </location>
</feature>
<proteinExistence type="predicted"/>
<accession>A0A7X1B9L2</accession>
<feature type="compositionally biased region" description="Low complexity" evidence="1">
    <location>
        <begin position="101"/>
        <end position="112"/>
    </location>
</feature>
<keyword evidence="2" id="KW-0472">Membrane</keyword>
<dbReference type="Pfam" id="PF01476">
    <property type="entry name" value="LysM"/>
    <property type="match status" value="3"/>
</dbReference>
<dbReference type="AlphaFoldDB" id="A0A7X1B9L2"/>
<dbReference type="InterPro" id="IPR036779">
    <property type="entry name" value="LysM_dom_sf"/>
</dbReference>
<dbReference type="InterPro" id="IPR018392">
    <property type="entry name" value="LysM"/>
</dbReference>
<feature type="region of interest" description="Disordered" evidence="1">
    <location>
        <begin position="47"/>
        <end position="77"/>
    </location>
</feature>
<dbReference type="PROSITE" id="PS51782">
    <property type="entry name" value="LYSM"/>
    <property type="match status" value="3"/>
</dbReference>
<dbReference type="PANTHER" id="PTHR33734">
    <property type="entry name" value="LYSM DOMAIN-CONTAINING GPI-ANCHORED PROTEIN 2"/>
    <property type="match status" value="1"/>
</dbReference>
<evidence type="ECO:0000256" key="1">
    <source>
        <dbReference type="SAM" id="MobiDB-lite"/>
    </source>
</evidence>
<dbReference type="EMBL" id="JACHVC010000013">
    <property type="protein sequence ID" value="MBC2608198.1"/>
    <property type="molecule type" value="Genomic_DNA"/>
</dbReference>
<gene>
    <name evidence="4" type="ORF">H5P27_19235</name>
</gene>
<dbReference type="Proteomes" id="UP000526501">
    <property type="component" value="Unassembled WGS sequence"/>
</dbReference>
<evidence type="ECO:0000313" key="5">
    <source>
        <dbReference type="Proteomes" id="UP000526501"/>
    </source>
</evidence>
<dbReference type="Gene3D" id="3.10.350.10">
    <property type="entry name" value="LysM domain"/>
    <property type="match status" value="3"/>
</dbReference>
<dbReference type="CDD" id="cd00118">
    <property type="entry name" value="LysM"/>
    <property type="match status" value="3"/>
</dbReference>
<reference evidence="4 5" key="1">
    <citation type="submission" date="2020-07" db="EMBL/GenBank/DDBJ databases">
        <authorList>
            <person name="Feng X."/>
        </authorList>
    </citation>
    <scope>NUCLEOTIDE SEQUENCE [LARGE SCALE GENOMIC DNA]</scope>
    <source>
        <strain evidence="4 5">JCM23202</strain>
    </source>
</reference>
<dbReference type="PANTHER" id="PTHR33734:SF22">
    <property type="entry name" value="MEMBRANE-BOUND LYTIC MUREIN TRANSGLYCOSYLASE D"/>
    <property type="match status" value="1"/>
</dbReference>
<feature type="region of interest" description="Disordered" evidence="1">
    <location>
        <begin position="90"/>
        <end position="153"/>
    </location>
</feature>
<feature type="compositionally biased region" description="Low complexity" evidence="1">
    <location>
        <begin position="120"/>
        <end position="140"/>
    </location>
</feature>
<keyword evidence="2" id="KW-1133">Transmembrane helix</keyword>
<comment type="caution">
    <text evidence="4">The sequence shown here is derived from an EMBL/GenBank/DDBJ whole genome shotgun (WGS) entry which is preliminary data.</text>
</comment>
<feature type="transmembrane region" description="Helical" evidence="2">
    <location>
        <begin position="21"/>
        <end position="42"/>
    </location>
</feature>
<dbReference type="SMART" id="SM00257">
    <property type="entry name" value="LysM"/>
    <property type="match status" value="3"/>
</dbReference>
<organism evidence="4 5">
    <name type="scientific">Pelagicoccus albus</name>
    <dbReference type="NCBI Taxonomy" id="415222"/>
    <lineage>
        <taxon>Bacteria</taxon>
        <taxon>Pseudomonadati</taxon>
        <taxon>Verrucomicrobiota</taxon>
        <taxon>Opitutia</taxon>
        <taxon>Puniceicoccales</taxon>
        <taxon>Pelagicoccaceae</taxon>
        <taxon>Pelagicoccus</taxon>
    </lineage>
</organism>
<feature type="compositionally biased region" description="Low complexity" evidence="1">
    <location>
        <begin position="394"/>
        <end position="405"/>
    </location>
</feature>